<dbReference type="EMBL" id="KB096365">
    <property type="protein sequence ID" value="ESO05166.1"/>
    <property type="molecule type" value="Genomic_DNA"/>
</dbReference>
<dbReference type="Pfam" id="PF03456">
    <property type="entry name" value="uDENN"/>
    <property type="match status" value="1"/>
</dbReference>
<feature type="domain" description="Phorbol-ester/DAG-type" evidence="9">
    <location>
        <begin position="1782"/>
        <end position="1832"/>
    </location>
</feature>
<dbReference type="Proteomes" id="UP000015101">
    <property type="component" value="Unassembled WGS sequence"/>
</dbReference>
<dbReference type="CDD" id="cd01235">
    <property type="entry name" value="PH_Sbf1_hMTMR5"/>
    <property type="match status" value="1"/>
</dbReference>
<dbReference type="PROSITE" id="PS00479">
    <property type="entry name" value="ZF_DAG_PE_1"/>
    <property type="match status" value="1"/>
</dbReference>
<dbReference type="PROSITE" id="PS50211">
    <property type="entry name" value="DENN"/>
    <property type="match status" value="1"/>
</dbReference>
<keyword evidence="14" id="KW-1185">Reference proteome</keyword>
<protein>
    <recommendedName>
        <fullName evidence="15">Myotubularin-related protein 13</fullName>
    </recommendedName>
</protein>
<evidence type="ECO:0000259" key="8">
    <source>
        <dbReference type="PROSITE" id="PS50003"/>
    </source>
</evidence>
<comment type="similarity">
    <text evidence="2">Belongs to the protein-tyrosine phosphatase family. Non-receptor class myotubularin subfamily.</text>
</comment>
<dbReference type="Pfam" id="PF00130">
    <property type="entry name" value="C1_1"/>
    <property type="match status" value="1"/>
</dbReference>
<gene>
    <name evidence="13" type="primary">20215496</name>
    <name evidence="12" type="ORF">HELRODRAFT_77859</name>
</gene>
<dbReference type="InParanoid" id="T1G348"/>
<dbReference type="Pfam" id="PF12335">
    <property type="entry name" value="SBF2"/>
    <property type="match status" value="1"/>
</dbReference>
<dbReference type="Pfam" id="PF00169">
    <property type="entry name" value="PH"/>
    <property type="match status" value="1"/>
</dbReference>
<keyword evidence="6" id="KW-0460">Magnesium</keyword>
<evidence type="ECO:0000256" key="5">
    <source>
        <dbReference type="ARBA" id="ARBA00022833"/>
    </source>
</evidence>
<reference evidence="13" key="3">
    <citation type="submission" date="2015-06" db="UniProtKB">
        <authorList>
            <consortium name="EnsemblMetazoa"/>
        </authorList>
    </citation>
    <scope>IDENTIFICATION</scope>
</reference>
<dbReference type="PANTHER" id="PTHR10807">
    <property type="entry name" value="MYOTUBULARIN-RELATED"/>
    <property type="match status" value="1"/>
</dbReference>
<dbReference type="STRING" id="6412.T1G348"/>
<dbReference type="Pfam" id="PF02141">
    <property type="entry name" value="DENN"/>
    <property type="match status" value="1"/>
</dbReference>
<comment type="cofactor">
    <cofactor evidence="1">
        <name>Mg(2+)</name>
        <dbReference type="ChEBI" id="CHEBI:18420"/>
    </cofactor>
</comment>
<dbReference type="CTD" id="20215496"/>
<dbReference type="eggNOG" id="KOG1090">
    <property type="taxonomic scope" value="Eukaryota"/>
</dbReference>
<name>T1G348_HELRO</name>
<dbReference type="InterPro" id="IPR005113">
    <property type="entry name" value="uDENN_dom"/>
</dbReference>
<dbReference type="PANTHER" id="PTHR10807:SF109">
    <property type="entry name" value="SET DOMAIN BINDING FACTOR, ISOFORM A"/>
    <property type="match status" value="1"/>
</dbReference>
<dbReference type="EnsemblMetazoa" id="HelroT77859">
    <property type="protein sequence ID" value="HelroP77859"/>
    <property type="gene ID" value="HelroG77859"/>
</dbReference>
<dbReference type="OMA" id="NCINCIF"/>
<dbReference type="Gene3D" id="2.30.29.30">
    <property type="entry name" value="Pleckstrin-homology domain (PH domain)/Phosphotyrosine-binding domain (PTB)"/>
    <property type="match status" value="1"/>
</dbReference>
<reference evidence="14" key="1">
    <citation type="submission" date="2012-12" db="EMBL/GenBank/DDBJ databases">
        <authorList>
            <person name="Hellsten U."/>
            <person name="Grimwood J."/>
            <person name="Chapman J.A."/>
            <person name="Shapiro H."/>
            <person name="Aerts A."/>
            <person name="Otillar R.P."/>
            <person name="Terry A.Y."/>
            <person name="Boore J.L."/>
            <person name="Simakov O."/>
            <person name="Marletaz F."/>
            <person name="Cho S.-J."/>
            <person name="Edsinger-Gonzales E."/>
            <person name="Havlak P."/>
            <person name="Kuo D.-H."/>
            <person name="Larsson T."/>
            <person name="Lv J."/>
            <person name="Arendt D."/>
            <person name="Savage R."/>
            <person name="Osoegawa K."/>
            <person name="de Jong P."/>
            <person name="Lindberg D.R."/>
            <person name="Seaver E.C."/>
            <person name="Weisblat D.A."/>
            <person name="Putnam N.H."/>
            <person name="Grigoriev I.V."/>
            <person name="Rokhsar D.S."/>
        </authorList>
    </citation>
    <scope>NUCLEOTIDE SEQUENCE</scope>
</reference>
<dbReference type="InterPro" id="IPR001849">
    <property type="entry name" value="PH_domain"/>
</dbReference>
<dbReference type="PROSITE" id="PS51339">
    <property type="entry name" value="PPASE_MYOTUBULARIN"/>
    <property type="match status" value="1"/>
</dbReference>
<feature type="compositionally biased region" description="Acidic residues" evidence="7">
    <location>
        <begin position="804"/>
        <end position="817"/>
    </location>
</feature>
<dbReference type="SMART" id="SM00109">
    <property type="entry name" value="C1"/>
    <property type="match status" value="1"/>
</dbReference>
<dbReference type="InterPro" id="IPR043153">
    <property type="entry name" value="DENN_C"/>
</dbReference>
<evidence type="ECO:0000259" key="10">
    <source>
        <dbReference type="PROSITE" id="PS50211"/>
    </source>
</evidence>
<dbReference type="InterPro" id="IPR011993">
    <property type="entry name" value="PH-like_dom_sf"/>
</dbReference>
<reference evidence="12 14" key="2">
    <citation type="journal article" date="2013" name="Nature">
        <title>Insights into bilaterian evolution from three spiralian genomes.</title>
        <authorList>
            <person name="Simakov O."/>
            <person name="Marletaz F."/>
            <person name="Cho S.J."/>
            <person name="Edsinger-Gonzales E."/>
            <person name="Havlak P."/>
            <person name="Hellsten U."/>
            <person name="Kuo D.H."/>
            <person name="Larsson T."/>
            <person name="Lv J."/>
            <person name="Arendt D."/>
            <person name="Savage R."/>
            <person name="Osoegawa K."/>
            <person name="de Jong P."/>
            <person name="Grimwood J."/>
            <person name="Chapman J.A."/>
            <person name="Shapiro H."/>
            <person name="Aerts A."/>
            <person name="Otillar R.P."/>
            <person name="Terry A.Y."/>
            <person name="Boore J.L."/>
            <person name="Grigoriev I.V."/>
            <person name="Lindberg D.R."/>
            <person name="Seaver E.C."/>
            <person name="Weisblat D.A."/>
            <person name="Putnam N.H."/>
            <person name="Rokhsar D.S."/>
        </authorList>
    </citation>
    <scope>NUCLEOTIDE SEQUENCE</scope>
</reference>
<evidence type="ECO:0000256" key="7">
    <source>
        <dbReference type="SAM" id="MobiDB-lite"/>
    </source>
</evidence>
<dbReference type="SMART" id="SM00568">
    <property type="entry name" value="GRAM"/>
    <property type="match status" value="1"/>
</dbReference>
<dbReference type="HOGENOM" id="CLU_002298_1_1_1"/>
<dbReference type="FunFam" id="3.40.50.11500:FF:000006">
    <property type="entry name" value="SET binding factor 2"/>
    <property type="match status" value="1"/>
</dbReference>
<dbReference type="PRINTS" id="PR00008">
    <property type="entry name" value="DAGPEDOMAIN"/>
</dbReference>
<dbReference type="InterPro" id="IPR010569">
    <property type="entry name" value="Myotubularin-like_Pase_dom"/>
</dbReference>
<proteinExistence type="inferred from homology"/>
<dbReference type="GO" id="GO:0046872">
    <property type="term" value="F:metal ion binding"/>
    <property type="evidence" value="ECO:0007669"/>
    <property type="project" value="UniProtKB-KW"/>
</dbReference>
<dbReference type="SMART" id="SM00799">
    <property type="entry name" value="DENN"/>
    <property type="match status" value="1"/>
</dbReference>
<dbReference type="InterPro" id="IPR029021">
    <property type="entry name" value="Prot-tyrosine_phosphatase-like"/>
</dbReference>
<dbReference type="RefSeq" id="XP_009016481.1">
    <property type="nucleotide sequence ID" value="XM_009018233.1"/>
</dbReference>
<dbReference type="InterPro" id="IPR004182">
    <property type="entry name" value="GRAM"/>
</dbReference>
<evidence type="ECO:0000259" key="11">
    <source>
        <dbReference type="PROSITE" id="PS51339"/>
    </source>
</evidence>
<dbReference type="InterPro" id="IPR002219">
    <property type="entry name" value="PKC_DAG/PE"/>
</dbReference>
<accession>T1G348</accession>
<dbReference type="Pfam" id="PF06602">
    <property type="entry name" value="Myotub-related"/>
    <property type="match status" value="1"/>
</dbReference>
<dbReference type="Gene3D" id="3.30.60.20">
    <property type="match status" value="1"/>
</dbReference>
<dbReference type="OrthoDB" id="74314at2759"/>
<dbReference type="SMART" id="SM00801">
    <property type="entry name" value="dDENN"/>
    <property type="match status" value="1"/>
</dbReference>
<dbReference type="InterPro" id="IPR022096">
    <property type="entry name" value="SBF1/SBF2"/>
</dbReference>
<dbReference type="InterPro" id="IPR020454">
    <property type="entry name" value="DAG/PE-bd"/>
</dbReference>
<evidence type="ECO:0000313" key="13">
    <source>
        <dbReference type="EnsemblMetazoa" id="HelroP77859"/>
    </source>
</evidence>
<dbReference type="PROSITE" id="PS50003">
    <property type="entry name" value="PH_DOMAIN"/>
    <property type="match status" value="1"/>
</dbReference>
<evidence type="ECO:0000313" key="12">
    <source>
        <dbReference type="EMBL" id="ESO05166.1"/>
    </source>
</evidence>
<dbReference type="SMART" id="SM00800">
    <property type="entry name" value="uDENN"/>
    <property type="match status" value="1"/>
</dbReference>
<dbReference type="GO" id="GO:0005737">
    <property type="term" value="C:cytoplasm"/>
    <property type="evidence" value="ECO:0000318"/>
    <property type="project" value="GO_Central"/>
</dbReference>
<dbReference type="SUPFAM" id="SSF57889">
    <property type="entry name" value="Cysteine-rich domain"/>
    <property type="match status" value="1"/>
</dbReference>
<dbReference type="EMBL" id="AMQM01003889">
    <property type="status" value="NOT_ANNOTATED_CDS"/>
    <property type="molecule type" value="Genomic_DNA"/>
</dbReference>
<feature type="region of interest" description="Disordered" evidence="7">
    <location>
        <begin position="798"/>
        <end position="817"/>
    </location>
</feature>
<dbReference type="InterPro" id="IPR037516">
    <property type="entry name" value="Tripartite_DENN"/>
</dbReference>
<keyword evidence="5" id="KW-0862">Zinc</keyword>
<dbReference type="InterPro" id="IPR005112">
    <property type="entry name" value="dDENN_dom"/>
</dbReference>
<dbReference type="GeneID" id="20215496"/>
<evidence type="ECO:0000256" key="4">
    <source>
        <dbReference type="ARBA" id="ARBA00022723"/>
    </source>
</evidence>
<dbReference type="InterPro" id="IPR046349">
    <property type="entry name" value="C1-like_sf"/>
</dbReference>
<evidence type="ECO:0000259" key="9">
    <source>
        <dbReference type="PROSITE" id="PS50081"/>
    </source>
</evidence>
<feature type="domain" description="Myotubularin phosphatase" evidence="11">
    <location>
        <begin position="1132"/>
        <end position="1637"/>
    </location>
</feature>
<evidence type="ECO:0000256" key="6">
    <source>
        <dbReference type="ARBA" id="ARBA00022842"/>
    </source>
</evidence>
<organism evidence="13 14">
    <name type="scientific">Helobdella robusta</name>
    <name type="common">Californian leech</name>
    <dbReference type="NCBI Taxonomy" id="6412"/>
    <lineage>
        <taxon>Eukaryota</taxon>
        <taxon>Metazoa</taxon>
        <taxon>Spiralia</taxon>
        <taxon>Lophotrochozoa</taxon>
        <taxon>Annelida</taxon>
        <taxon>Clitellata</taxon>
        <taxon>Hirudinea</taxon>
        <taxon>Rhynchobdellida</taxon>
        <taxon>Glossiphoniidae</taxon>
        <taxon>Helobdella</taxon>
    </lineage>
</organism>
<dbReference type="Gene3D" id="3.40.50.11500">
    <property type="match status" value="1"/>
</dbReference>
<dbReference type="CDD" id="cd14534">
    <property type="entry name" value="PTP-MTMR5-like"/>
    <property type="match status" value="1"/>
</dbReference>
<evidence type="ECO:0000256" key="1">
    <source>
        <dbReference type="ARBA" id="ARBA00001946"/>
    </source>
</evidence>
<dbReference type="Gene3D" id="3.30.450.200">
    <property type="match status" value="1"/>
</dbReference>
<dbReference type="FunCoup" id="T1G348">
    <property type="interactions" value="1244"/>
</dbReference>
<evidence type="ECO:0000313" key="14">
    <source>
        <dbReference type="Proteomes" id="UP000015101"/>
    </source>
</evidence>
<feature type="domain" description="PH" evidence="8">
    <location>
        <begin position="1877"/>
        <end position="1980"/>
    </location>
</feature>
<keyword evidence="3" id="KW-0597">Phosphoprotein</keyword>
<dbReference type="InterPro" id="IPR030564">
    <property type="entry name" value="Myotubularin"/>
</dbReference>
<sequence>MSRLADYFVIVGYDHSKTAGGVGVGKIIQRFPEKDWDNCPFTQGIELFCQPCGWSLGTQKQPPTFFVSVLTDIDAYRHYCACLTFSEDVVMETVAKEHVVDDDDSEDGSEDGEGVVRCSKLYAPKSLVLVSRLDCFEVFRNCLGIIYATYIDNLSISFEVLVANILTAVQIPPHGGPLVKFSIGAGDRQNIQLSSCPTLPNTGTSVSLLFEQLGISNCLTVFCAALCDHKVLFHSMSYSRLTDSSHALTSLMYPLKYSYVYVPLLPVGLLEVLSTPTPFIAGVHTSQKPDQSELLDVVVADLDGGSLKLPDNMHVSLMPQAMLCRMKHCLQQILRPDLTLADIAFSSSTPKLSSPEILDKEIRAIFLRFFAELFMHYRSCLNLIRINAEPVITFHKASFLGNQGLMDDDFLKRVLDSMSFNTFVVERGPPYRICDIFDDVLDKMHETLKVEQQFPDRSLQHVKELAEKLYANENPTQPTVVQKVPRPTEGSHLRVHQPLFPILDEVKVHALMQEGMSKWDTTSKFVKFNYLTQYPRIVPTGTRLTHSQVEKAQLVSTNARRLEVLRNCITFIFENKISDARKIIPAVLKVLKTKVARLLLVEELGFHVKSNRSLLEHQQFEMVVRLLNSALQQNDSVMDENGVATAILPLAMSFCRKLFTGVIQFAYTCVQDHPVWSSHQFWEAAFYQDVQQQISNDTTLRRNDSKRWSTFSLNPPNNAAHQRSIAALEIAAEQMRLWPNLSEEEKSEMIKNEESTVYSQAIHYANRMVYLRIPLDATKTPKDVMGMEGESLSSMVTNSAADSDSMDGESGIDDPDMNEIGANVTKFVLRFIDKVCMESGVSTDHIKSLHQMVPGVIDMHLETLEAIHQEIQRLPPMPKPRILAPVLLVGEEMLLEGLRAYLIPDGREEGTGGVMGGPAYLPAEGAIFLTSYRVIFKGTSCDPLVGEQSICRSFPISSLTKEKKLNAQYLNHKDLWMQEAVQLRSATFQMLKVAFDEEVSTDDIELLRKWLSQMRHPPSILLTFPFIRLHCAMPAMAKSKEKNVSLKNFAKKTLLKTARKAGIKTKDYSTSKRSTKYFLPTPPLNRKVPYNYNHLTLEYTDEQFHNYNDELSVIDEQEVKVQILNEAKNLERISERSYCRDFFRLGLGSLHSSSTHHPIRPRPDQFRLSTVNINSSYAVCFSYPAVLPVPYSISDDCLQKICKSHKLNRFPVATWRHPTTKALLIRGSGFYGKRVMGVFKGHYSNPAVDSNVASTMTMEQEKYFSSIISCTPPGKDTSTLSRSSMKGLRDKRPISAMTMGKKLQTESPVATPMKQQQNGFTLNTNSMMCDMSNSFYKSTLYVLGEKAQMKGLRVESLGKCDFVPIDFNEVRNVKASFKKLMRACVPSSNIPTTNATLGGQEQASNDGKRGGMLRWIQESGWMGQIENILKVAGLAIDLIDLQGSSVMICLEDGWDFTTQALSQILLDPYYRTIEGFKVLIEKEWMAFGHRFSHRSNQTEANQASGFAPIFLQFLDVVHQIHNQFPMSFEFNQFYLRFLAFHHLSNRFRTFMLDSELKRVELGWHTRDQNYRHDNDPNETDRNTPGAKNAFLSVWDYIDYYHKRSPVFYNFLYCSRDHETVLRPYSTCSNLKVWDYYFSESLCSGTLYDLELRDFDLQRDGGDHQDNISNACESPSKLMNGCYDNVEMLQPDSCSHLLMEIFKLNSELNNRPAPRGWIEQWESLEVPTHELSSAVSMATNHQSGGLWEEQRRRLAIQQSNHKKLAVRINFCYDVNSKMIFSHMHSFMPHYYTTPTQCNYCTQIVWGFIKSGYHCADCNYSCHEKCLSLVPQNCTGMISVDSLMNVMVACFFGRVGYSATRKEGSAETYLDFPTESNEHRTHEGYLYKRGVMLKGWKLRWFVLDSVKHQLRYYDSPEDAHCKGFVDLADVVSVANIKNVPGAPKKSDDGSFFELKTIRRVYHFYATDSNSVQDWIDKIQLCI</sequence>
<feature type="domain" description="UDENN" evidence="10">
    <location>
        <begin position="6"/>
        <end position="434"/>
    </location>
</feature>
<dbReference type="Pfam" id="PF02893">
    <property type="entry name" value="GRAM"/>
    <property type="match status" value="1"/>
</dbReference>
<dbReference type="InterPro" id="IPR001194">
    <property type="entry name" value="cDENN_dom"/>
</dbReference>
<dbReference type="SUPFAM" id="SSF52799">
    <property type="entry name" value="(Phosphotyrosine protein) phosphatases II"/>
    <property type="match status" value="1"/>
</dbReference>
<dbReference type="CDD" id="cd13208">
    <property type="entry name" value="PH-GRAM_MTMR5_MTMR13"/>
    <property type="match status" value="1"/>
</dbReference>
<dbReference type="PROSITE" id="PS50081">
    <property type="entry name" value="ZF_DAG_PE_2"/>
    <property type="match status" value="1"/>
</dbReference>
<dbReference type="SUPFAM" id="SSF50729">
    <property type="entry name" value="PH domain-like"/>
    <property type="match status" value="2"/>
</dbReference>
<evidence type="ECO:0008006" key="15">
    <source>
        <dbReference type="Google" id="ProtNLM"/>
    </source>
</evidence>
<dbReference type="KEGG" id="hro:HELRODRAFT_77859"/>
<dbReference type="SMART" id="SM00233">
    <property type="entry name" value="PH"/>
    <property type="match status" value="1"/>
</dbReference>
<keyword evidence="4" id="KW-0479">Metal-binding</keyword>
<evidence type="ECO:0000256" key="2">
    <source>
        <dbReference type="ARBA" id="ARBA00007471"/>
    </source>
</evidence>
<evidence type="ECO:0000256" key="3">
    <source>
        <dbReference type="ARBA" id="ARBA00022553"/>
    </source>
</evidence>
<dbReference type="GO" id="GO:0005085">
    <property type="term" value="F:guanyl-nucleotide exchange factor activity"/>
    <property type="evidence" value="ECO:0000318"/>
    <property type="project" value="GO_Central"/>
</dbReference>
<dbReference type="GO" id="GO:0016020">
    <property type="term" value="C:membrane"/>
    <property type="evidence" value="ECO:0000318"/>
    <property type="project" value="GO_Central"/>
</dbReference>